<accession>W9QIV6</accession>
<reference evidence="2" key="1">
    <citation type="submission" date="2013-01" db="EMBL/GenBank/DDBJ databases">
        <title>Draft Genome Sequence of a Mulberry Tree, Morus notabilis C.K. Schneid.</title>
        <authorList>
            <person name="He N."/>
            <person name="Zhao S."/>
        </authorList>
    </citation>
    <scope>NUCLEOTIDE SEQUENCE</scope>
</reference>
<organism evidence="1 2">
    <name type="scientific">Morus notabilis</name>
    <dbReference type="NCBI Taxonomy" id="981085"/>
    <lineage>
        <taxon>Eukaryota</taxon>
        <taxon>Viridiplantae</taxon>
        <taxon>Streptophyta</taxon>
        <taxon>Embryophyta</taxon>
        <taxon>Tracheophyta</taxon>
        <taxon>Spermatophyta</taxon>
        <taxon>Magnoliopsida</taxon>
        <taxon>eudicotyledons</taxon>
        <taxon>Gunneridae</taxon>
        <taxon>Pentapetalae</taxon>
        <taxon>rosids</taxon>
        <taxon>fabids</taxon>
        <taxon>Rosales</taxon>
        <taxon>Moraceae</taxon>
        <taxon>Moreae</taxon>
        <taxon>Morus</taxon>
    </lineage>
</organism>
<evidence type="ECO:0000313" key="2">
    <source>
        <dbReference type="Proteomes" id="UP000030645"/>
    </source>
</evidence>
<name>W9QIV6_9ROSA</name>
<protein>
    <submittedName>
        <fullName evidence="1">Uncharacterized protein</fullName>
    </submittedName>
</protein>
<dbReference type="KEGG" id="mnt:21386051"/>
<gene>
    <name evidence="1" type="ORF">L484_002483</name>
</gene>
<sequence length="122" mass="13484">MVGSSSSGVPVLHPLVDDFYFSALFDAEEIFPISDEKYAEELALQETLMSANFSTSRTRNTKENFSTSPIETLKGKMKLENGQSSSQVLVSFCVICMDAKPTEEMFRNDNCTHFAPIALGNT</sequence>
<proteinExistence type="predicted"/>
<evidence type="ECO:0000313" key="1">
    <source>
        <dbReference type="EMBL" id="EXB38261.1"/>
    </source>
</evidence>
<dbReference type="STRING" id="981085.W9QIV6"/>
<dbReference type="OrthoDB" id="10009520at2759"/>
<dbReference type="eggNOG" id="KOG1812">
    <property type="taxonomic scope" value="Eukaryota"/>
</dbReference>
<dbReference type="Proteomes" id="UP000030645">
    <property type="component" value="Unassembled WGS sequence"/>
</dbReference>
<dbReference type="EMBL" id="KE343686">
    <property type="protein sequence ID" value="EXB38261.1"/>
    <property type="molecule type" value="Genomic_DNA"/>
</dbReference>
<dbReference type="AlphaFoldDB" id="W9QIV6"/>
<keyword evidence="2" id="KW-1185">Reference proteome</keyword>